<dbReference type="SUPFAM" id="SSF52833">
    <property type="entry name" value="Thioredoxin-like"/>
    <property type="match status" value="1"/>
</dbReference>
<dbReference type="AlphaFoldDB" id="A0A7W8EB13"/>
<dbReference type="InterPro" id="IPR036249">
    <property type="entry name" value="Thioredoxin-like_sf"/>
</dbReference>
<reference evidence="1 2" key="1">
    <citation type="submission" date="2020-08" db="EMBL/GenBank/DDBJ databases">
        <title>Genomic Encyclopedia of Type Strains, Phase IV (KMG-V): Genome sequencing to study the core and pangenomes of soil and plant-associated prokaryotes.</title>
        <authorList>
            <person name="Whitman W."/>
        </authorList>
    </citation>
    <scope>NUCLEOTIDE SEQUENCE [LARGE SCALE GENOMIC DNA]</scope>
    <source>
        <strain evidence="1 2">X5P3</strain>
    </source>
</reference>
<accession>A0A7W8EB13</accession>
<gene>
    <name evidence="1" type="ORF">HDF15_003629</name>
</gene>
<dbReference type="EMBL" id="JACHIO010000015">
    <property type="protein sequence ID" value="MBB5065266.1"/>
    <property type="molecule type" value="Genomic_DNA"/>
</dbReference>
<evidence type="ECO:0000313" key="2">
    <source>
        <dbReference type="Proteomes" id="UP000584867"/>
    </source>
</evidence>
<sequence length="106" mass="11888">MSSPTCVWCLRNKQKIFNLAAAEHDRYDFVGLSLTAKGINQYLASSPFNFPVYVVNEGKLPINFKLTLTPDTFVFSRDGELEHIFDGYYTSDTAASISSLFGVHLE</sequence>
<comment type="caution">
    <text evidence="1">The sequence shown here is derived from an EMBL/GenBank/DDBJ whole genome shotgun (WGS) entry which is preliminary data.</text>
</comment>
<organism evidence="1 2">
    <name type="scientific">Granulicella mallensis</name>
    <dbReference type="NCBI Taxonomy" id="940614"/>
    <lineage>
        <taxon>Bacteria</taxon>
        <taxon>Pseudomonadati</taxon>
        <taxon>Acidobacteriota</taxon>
        <taxon>Terriglobia</taxon>
        <taxon>Terriglobales</taxon>
        <taxon>Acidobacteriaceae</taxon>
        <taxon>Granulicella</taxon>
    </lineage>
</organism>
<proteinExistence type="predicted"/>
<evidence type="ECO:0000313" key="1">
    <source>
        <dbReference type="EMBL" id="MBB5065266.1"/>
    </source>
</evidence>
<protein>
    <submittedName>
        <fullName evidence="1">Thioredoxin-related protein</fullName>
    </submittedName>
</protein>
<name>A0A7W8EB13_9BACT</name>
<dbReference type="Proteomes" id="UP000584867">
    <property type="component" value="Unassembled WGS sequence"/>
</dbReference>
<dbReference type="Gene3D" id="3.40.30.10">
    <property type="entry name" value="Glutaredoxin"/>
    <property type="match status" value="1"/>
</dbReference>